<dbReference type="InterPro" id="IPR052708">
    <property type="entry name" value="PxpC"/>
</dbReference>
<organism evidence="5 6">
    <name type="scientific">Candidatus Viridilinea mediisalina</name>
    <dbReference type="NCBI Taxonomy" id="2024553"/>
    <lineage>
        <taxon>Bacteria</taxon>
        <taxon>Bacillati</taxon>
        <taxon>Chloroflexota</taxon>
        <taxon>Chloroflexia</taxon>
        <taxon>Chloroflexales</taxon>
        <taxon>Chloroflexineae</taxon>
        <taxon>Oscillochloridaceae</taxon>
        <taxon>Candidatus Viridilinea</taxon>
    </lineage>
</organism>
<name>A0A2A6RNL0_9CHLR</name>
<dbReference type="EMBL" id="NQWI01000006">
    <property type="protein sequence ID" value="PDW04637.1"/>
    <property type="molecule type" value="Genomic_DNA"/>
</dbReference>
<protein>
    <recommendedName>
        <fullName evidence="4">Carboxyltransferase domain-containing protein</fullName>
    </recommendedName>
</protein>
<dbReference type="Proteomes" id="UP000220527">
    <property type="component" value="Unassembled WGS sequence"/>
</dbReference>
<keyword evidence="6" id="KW-1185">Reference proteome</keyword>
<proteinExistence type="predicted"/>
<dbReference type="AlphaFoldDB" id="A0A2A6RNL0"/>
<evidence type="ECO:0000259" key="4">
    <source>
        <dbReference type="SMART" id="SM00797"/>
    </source>
</evidence>
<dbReference type="NCBIfam" id="TIGR00724">
    <property type="entry name" value="urea_amlyse_rel"/>
    <property type="match status" value="1"/>
</dbReference>
<gene>
    <name evidence="5" type="ORF">CJ255_02350</name>
</gene>
<dbReference type="SMART" id="SM00797">
    <property type="entry name" value="AHS2"/>
    <property type="match status" value="1"/>
</dbReference>
<dbReference type="GO" id="GO:0016787">
    <property type="term" value="F:hydrolase activity"/>
    <property type="evidence" value="ECO:0007669"/>
    <property type="project" value="UniProtKB-KW"/>
</dbReference>
<dbReference type="Pfam" id="PF02626">
    <property type="entry name" value="CT_A_B"/>
    <property type="match status" value="1"/>
</dbReference>
<keyword evidence="3" id="KW-0067">ATP-binding</keyword>
<feature type="domain" description="Carboxyltransferase" evidence="4">
    <location>
        <begin position="26"/>
        <end position="310"/>
    </location>
</feature>
<evidence type="ECO:0000256" key="3">
    <source>
        <dbReference type="ARBA" id="ARBA00022840"/>
    </source>
</evidence>
<keyword evidence="2" id="KW-0378">Hydrolase</keyword>
<evidence type="ECO:0000256" key="1">
    <source>
        <dbReference type="ARBA" id="ARBA00022741"/>
    </source>
</evidence>
<dbReference type="InterPro" id="IPR029000">
    <property type="entry name" value="Cyclophilin-like_dom_sf"/>
</dbReference>
<evidence type="ECO:0000256" key="2">
    <source>
        <dbReference type="ARBA" id="ARBA00022801"/>
    </source>
</evidence>
<comment type="caution">
    <text evidence="5">The sequence shown here is derived from an EMBL/GenBank/DDBJ whole genome shotgun (WGS) entry which is preliminary data.</text>
</comment>
<accession>A0A2A6RNL0</accession>
<sequence length="334" mass="34773">MLPTMRIVTPGLLSSVQDAGREAARRYGVPRSGAMDQFALAAANLLVGNGPDAAALELTSGGAVLECLRPCLVALAGAELGATLEDRPFPPWRSELLARGATLRLHGRRTNWGARAYLAIAGGVAVPHVLGSRATYLAGGFGGLAGRALRAGDQLATAPTSGILWPYVGAHWPQHARPAYGPQPTLHWLPGPHYAALSPEAQAALSHANIRIGPDANRIGYRLEGLHLSFQQPLSLPSFGVIAGAIQVPPDGKPILLMAEAQTIGGYPVVAIVIAPDLPLAAQLLPGDPLRLSPTSMAHALAAHQSQAAWLAHGPQLDDLAEQLALVGAWPMVD</sequence>
<keyword evidence="1" id="KW-0547">Nucleotide-binding</keyword>
<dbReference type="Gene3D" id="2.40.100.10">
    <property type="entry name" value="Cyclophilin-like"/>
    <property type="match status" value="1"/>
</dbReference>
<dbReference type="GO" id="GO:0005524">
    <property type="term" value="F:ATP binding"/>
    <property type="evidence" value="ECO:0007669"/>
    <property type="project" value="UniProtKB-KW"/>
</dbReference>
<evidence type="ECO:0000313" key="5">
    <source>
        <dbReference type="EMBL" id="PDW04637.1"/>
    </source>
</evidence>
<reference evidence="6" key="1">
    <citation type="submission" date="2017-08" db="EMBL/GenBank/DDBJ databases">
        <authorList>
            <person name="Grouzdev D.S."/>
            <person name="Gaisin V.A."/>
            <person name="Rysina M.S."/>
            <person name="Gorlenko V.M."/>
        </authorList>
    </citation>
    <scope>NUCLEOTIDE SEQUENCE [LARGE SCALE GENOMIC DNA]</scope>
    <source>
        <strain evidence="6">Kir15-3F</strain>
    </source>
</reference>
<dbReference type="InterPro" id="IPR003778">
    <property type="entry name" value="CT_A_B"/>
</dbReference>
<dbReference type="PANTHER" id="PTHR43309">
    <property type="entry name" value="5-OXOPROLINASE SUBUNIT C"/>
    <property type="match status" value="1"/>
</dbReference>
<evidence type="ECO:0000313" key="6">
    <source>
        <dbReference type="Proteomes" id="UP000220527"/>
    </source>
</evidence>
<dbReference type="SUPFAM" id="SSF50891">
    <property type="entry name" value="Cyclophilin-like"/>
    <property type="match status" value="1"/>
</dbReference>
<dbReference type="OrthoDB" id="9782422at2"/>
<dbReference type="PANTHER" id="PTHR43309:SF3">
    <property type="entry name" value="5-OXOPROLINASE SUBUNIT C"/>
    <property type="match status" value="1"/>
</dbReference>